<dbReference type="InterPro" id="IPR032710">
    <property type="entry name" value="NTF2-like_dom_sf"/>
</dbReference>
<feature type="domain" description="SnoaL-like" evidence="1">
    <location>
        <begin position="9"/>
        <end position="145"/>
    </location>
</feature>
<dbReference type="InterPro" id="IPR037401">
    <property type="entry name" value="SnoaL-like"/>
</dbReference>
<accession>A0A6A7AHH4</accession>
<sequence length="161" mass="17808">SNMASINSLDYLAVKNVVSRYCEALDSKDFDLLNKVFLPDVVADYPFNSNLNGVDAVSKAIQNRLGPIRTHHSLTTQTIVFHSDAKSASSATHFIGVHFGQGPHEGKMLSAYGRYYDELVLLPAEEGDLEGVSGASGIWRIKSRRVAFTQRIGDEDIMREF</sequence>
<dbReference type="Gene3D" id="3.10.450.50">
    <property type="match status" value="1"/>
</dbReference>
<dbReference type="SUPFAM" id="SSF54427">
    <property type="entry name" value="NTF2-like"/>
    <property type="match status" value="1"/>
</dbReference>
<gene>
    <name evidence="2" type="ORF">CC86DRAFT_280366</name>
</gene>
<reference evidence="2" key="1">
    <citation type="journal article" date="2020" name="Stud. Mycol.">
        <title>101 Dothideomycetes genomes: a test case for predicting lifestyles and emergence of pathogens.</title>
        <authorList>
            <person name="Haridas S."/>
            <person name="Albert R."/>
            <person name="Binder M."/>
            <person name="Bloem J."/>
            <person name="Labutti K."/>
            <person name="Salamov A."/>
            <person name="Andreopoulos B."/>
            <person name="Baker S."/>
            <person name="Barry K."/>
            <person name="Bills G."/>
            <person name="Bluhm B."/>
            <person name="Cannon C."/>
            <person name="Castanera R."/>
            <person name="Culley D."/>
            <person name="Daum C."/>
            <person name="Ezra D."/>
            <person name="Gonzalez J."/>
            <person name="Henrissat B."/>
            <person name="Kuo A."/>
            <person name="Liang C."/>
            <person name="Lipzen A."/>
            <person name="Lutzoni F."/>
            <person name="Magnuson J."/>
            <person name="Mondo S."/>
            <person name="Nolan M."/>
            <person name="Ohm R."/>
            <person name="Pangilinan J."/>
            <person name="Park H.-J."/>
            <person name="Ramirez L."/>
            <person name="Alfaro M."/>
            <person name="Sun H."/>
            <person name="Tritt A."/>
            <person name="Yoshinaga Y."/>
            <person name="Zwiers L.-H."/>
            <person name="Turgeon B."/>
            <person name="Goodwin S."/>
            <person name="Spatafora J."/>
            <person name="Crous P."/>
            <person name="Grigoriev I."/>
        </authorList>
    </citation>
    <scope>NUCLEOTIDE SEQUENCE</scope>
    <source>
        <strain evidence="2">CBS 113818</strain>
    </source>
</reference>
<evidence type="ECO:0000259" key="1">
    <source>
        <dbReference type="Pfam" id="PF13577"/>
    </source>
</evidence>
<dbReference type="AlphaFoldDB" id="A0A6A7AHH4"/>
<proteinExistence type="predicted"/>
<dbReference type="OrthoDB" id="2148716at2759"/>
<keyword evidence="3" id="KW-1185">Reference proteome</keyword>
<name>A0A6A7AHH4_9PLEO</name>
<evidence type="ECO:0000313" key="2">
    <source>
        <dbReference type="EMBL" id="KAF2832117.1"/>
    </source>
</evidence>
<dbReference type="Pfam" id="PF13577">
    <property type="entry name" value="SnoaL_4"/>
    <property type="match status" value="1"/>
</dbReference>
<dbReference type="CDD" id="cd00531">
    <property type="entry name" value="NTF2_like"/>
    <property type="match status" value="1"/>
</dbReference>
<organism evidence="2 3">
    <name type="scientific">Ophiobolus disseminans</name>
    <dbReference type="NCBI Taxonomy" id="1469910"/>
    <lineage>
        <taxon>Eukaryota</taxon>
        <taxon>Fungi</taxon>
        <taxon>Dikarya</taxon>
        <taxon>Ascomycota</taxon>
        <taxon>Pezizomycotina</taxon>
        <taxon>Dothideomycetes</taxon>
        <taxon>Pleosporomycetidae</taxon>
        <taxon>Pleosporales</taxon>
        <taxon>Pleosporineae</taxon>
        <taxon>Phaeosphaeriaceae</taxon>
        <taxon>Ophiobolus</taxon>
    </lineage>
</organism>
<feature type="non-terminal residue" evidence="2">
    <location>
        <position position="1"/>
    </location>
</feature>
<protein>
    <recommendedName>
        <fullName evidence="1">SnoaL-like domain-containing protein</fullName>
    </recommendedName>
</protein>
<dbReference type="EMBL" id="MU006217">
    <property type="protein sequence ID" value="KAF2832117.1"/>
    <property type="molecule type" value="Genomic_DNA"/>
</dbReference>
<dbReference type="Proteomes" id="UP000799424">
    <property type="component" value="Unassembled WGS sequence"/>
</dbReference>
<evidence type="ECO:0000313" key="3">
    <source>
        <dbReference type="Proteomes" id="UP000799424"/>
    </source>
</evidence>